<evidence type="ECO:0000313" key="2">
    <source>
        <dbReference type="EMBL" id="MBB3173264.1"/>
    </source>
</evidence>
<evidence type="ECO:0000256" key="1">
    <source>
        <dbReference type="SAM" id="Phobius"/>
    </source>
</evidence>
<evidence type="ECO:0000313" key="3">
    <source>
        <dbReference type="EMBL" id="NVN30514.1"/>
    </source>
</evidence>
<dbReference type="RefSeq" id="WP_176624111.1">
    <property type="nucleotide sequence ID" value="NZ_JABXXQ010000166.1"/>
</dbReference>
<organism evidence="2 4">
    <name type="scientific">Endobacter medicaginis</name>
    <dbReference type="NCBI Taxonomy" id="1181271"/>
    <lineage>
        <taxon>Bacteria</taxon>
        <taxon>Pseudomonadati</taxon>
        <taxon>Pseudomonadota</taxon>
        <taxon>Alphaproteobacteria</taxon>
        <taxon>Acetobacterales</taxon>
        <taxon>Acetobacteraceae</taxon>
        <taxon>Endobacter</taxon>
    </lineage>
</organism>
<dbReference type="AlphaFoldDB" id="A0A839UY42"/>
<keyword evidence="1" id="KW-0472">Membrane</keyword>
<keyword evidence="1" id="KW-1133">Transmembrane helix</keyword>
<dbReference type="Proteomes" id="UP000557688">
    <property type="component" value="Unassembled WGS sequence"/>
</dbReference>
<sequence>MWKVFSGFALFTLLCRIVLPTSLANLCNTMMLIYLAMAVIAAAYALIDLHRAGRTGLARR</sequence>
<protein>
    <submittedName>
        <fullName evidence="2">Uncharacterized protein</fullName>
    </submittedName>
</protein>
<keyword evidence="4" id="KW-1185">Reference proteome</keyword>
<evidence type="ECO:0000313" key="4">
    <source>
        <dbReference type="Proteomes" id="UP000557688"/>
    </source>
</evidence>
<proteinExistence type="predicted"/>
<feature type="transmembrane region" description="Helical" evidence="1">
    <location>
        <begin position="30"/>
        <end position="50"/>
    </location>
</feature>
<evidence type="ECO:0000313" key="5">
    <source>
        <dbReference type="Proteomes" id="UP000565205"/>
    </source>
</evidence>
<dbReference type="EMBL" id="JACHXV010000003">
    <property type="protein sequence ID" value="MBB3173264.1"/>
    <property type="molecule type" value="Genomic_DNA"/>
</dbReference>
<dbReference type="Proteomes" id="UP000565205">
    <property type="component" value="Unassembled WGS sequence"/>
</dbReference>
<dbReference type="EMBL" id="JABXXQ010000166">
    <property type="protein sequence ID" value="NVN30514.1"/>
    <property type="molecule type" value="Genomic_DNA"/>
</dbReference>
<reference evidence="3 5" key="1">
    <citation type="submission" date="2020-06" db="EMBL/GenBank/DDBJ databases">
        <title>Description of novel acetic acid bacteria.</title>
        <authorList>
            <person name="Sombolestani A."/>
        </authorList>
    </citation>
    <scope>NUCLEOTIDE SEQUENCE [LARGE SCALE GENOMIC DNA]</scope>
    <source>
        <strain evidence="3 5">LMG 26838</strain>
    </source>
</reference>
<reference evidence="2 4" key="2">
    <citation type="submission" date="2020-08" db="EMBL/GenBank/DDBJ databases">
        <title>Genomic Encyclopedia of Type Strains, Phase III (KMG-III): the genomes of soil and plant-associated and newly described type strains.</title>
        <authorList>
            <person name="Whitman W."/>
        </authorList>
    </citation>
    <scope>NUCLEOTIDE SEQUENCE [LARGE SCALE GENOMIC DNA]</scope>
    <source>
        <strain evidence="2 4">CECT 8088</strain>
    </source>
</reference>
<name>A0A839UY42_9PROT</name>
<keyword evidence="1" id="KW-0812">Transmembrane</keyword>
<comment type="caution">
    <text evidence="2">The sequence shown here is derived from an EMBL/GenBank/DDBJ whole genome shotgun (WGS) entry which is preliminary data.</text>
</comment>
<gene>
    <name evidence="2" type="ORF">FHR90_001082</name>
    <name evidence="3" type="ORF">HUK83_09235</name>
</gene>
<accession>A0A839UY42</accession>